<proteinExistence type="predicted"/>
<protein>
    <submittedName>
        <fullName evidence="2">Uncharacterized protein</fullName>
    </submittedName>
</protein>
<organism evidence="2 3">
    <name type="scientific">Diaporthe helianthi</name>
    <dbReference type="NCBI Taxonomy" id="158607"/>
    <lineage>
        <taxon>Eukaryota</taxon>
        <taxon>Fungi</taxon>
        <taxon>Dikarya</taxon>
        <taxon>Ascomycota</taxon>
        <taxon>Pezizomycotina</taxon>
        <taxon>Sordariomycetes</taxon>
        <taxon>Sordariomycetidae</taxon>
        <taxon>Diaporthales</taxon>
        <taxon>Diaporthaceae</taxon>
        <taxon>Diaporthe</taxon>
    </lineage>
</organism>
<dbReference type="Proteomes" id="UP000094444">
    <property type="component" value="Unassembled WGS sequence"/>
</dbReference>
<dbReference type="AlphaFoldDB" id="A0A2P5IBX0"/>
<dbReference type="EMBL" id="MAVT02000076">
    <property type="protein sequence ID" value="POS80001.1"/>
    <property type="molecule type" value="Genomic_DNA"/>
</dbReference>
<evidence type="ECO:0000256" key="1">
    <source>
        <dbReference type="SAM" id="MobiDB-lite"/>
    </source>
</evidence>
<feature type="region of interest" description="Disordered" evidence="1">
    <location>
        <begin position="726"/>
        <end position="748"/>
    </location>
</feature>
<evidence type="ECO:0000313" key="3">
    <source>
        <dbReference type="Proteomes" id="UP000094444"/>
    </source>
</evidence>
<name>A0A2P5IBX0_DIAHE</name>
<keyword evidence="3" id="KW-1185">Reference proteome</keyword>
<comment type="caution">
    <text evidence="2">The sequence shown here is derived from an EMBL/GenBank/DDBJ whole genome shotgun (WGS) entry which is preliminary data.</text>
</comment>
<dbReference type="InParanoid" id="A0A2P5IBX0"/>
<feature type="compositionally biased region" description="Polar residues" evidence="1">
    <location>
        <begin position="475"/>
        <end position="485"/>
    </location>
</feature>
<sequence length="798" mass="87998">MTARARIDSKRRFVNLAVAPGTSICDTSDQALAYFQHGGKPFTTAVMRKFAEAVAITIRPLLVDGVLSARSCACTLMHLWSAAKAAGNPVHRDFKQAALLYIYGPLVTRGLIHITAKEKVTAIPEDISAFVNMIFTPILPPVDCSSRISELVMLSLSADGMKDYEKRHLEKKFCWKRPSHVAKDSMFWLVTLGLIDGVFAKVRTWNDSDQMEPGEKGTLAPIKPTCLETPVSLPGYESPCDAGDDLINTKQMNSAQILDRLHRLSWYCGLKHNMLPSVLRRSSAYLLANTTTPEERKARMGHAENSSVYWGAYRNTTSTVDFQALRLNVTQKNVADRSSILEDSDLVTISAEQSEPLDELLLHYGSLDAARAKDTARYNRYSTLRKKYTDGLQILMRQKYREEYAAWVDELLGESQEQDDRISGDTAPVDPQLLEEAEAEAAAATESLARGLEAVTADAEPAPLDIVQDDGGGTKNSAPAASNKSRTFVRADKDVPLYTLVDHLPAFLYSEPDQNMTWADISAHRDGGRPGMPCRRRLLVNTSASFSAHVYKSATHSSSEECARYRCTNRGSPILFTSFNDLWAHAITAHAAPREILPEDDWHSLIYLCPFCQVLISRVYMLKAVHLRTHVDAGHAGPVIAEQGLTGRMSKKLWVIPGFCIFCVHDTSLSLFNRFQILAEAPNLDRNVAGHVQSMTDLCRAPRLGCRHPSACPSAKKQPAKECTDGVQEAEKGGPAKKVKAGGGDRKPLVELDTNHNSSLKWFSWSTWNTGVRKGSVAVRSIVRSAFLGQVISPLPAG</sequence>
<evidence type="ECO:0000313" key="2">
    <source>
        <dbReference type="EMBL" id="POS80001.1"/>
    </source>
</evidence>
<feature type="region of interest" description="Disordered" evidence="1">
    <location>
        <begin position="460"/>
        <end position="485"/>
    </location>
</feature>
<reference evidence="2" key="1">
    <citation type="submission" date="2017-09" db="EMBL/GenBank/DDBJ databases">
        <title>Polyketide synthases of a Diaporthe helianthi virulent isolate.</title>
        <authorList>
            <person name="Baroncelli R."/>
        </authorList>
    </citation>
    <scope>NUCLEOTIDE SEQUENCE [LARGE SCALE GENOMIC DNA]</scope>
    <source>
        <strain evidence="2">7/96</strain>
    </source>
</reference>
<gene>
    <name evidence="2" type="ORF">DHEL01_v201607</name>
</gene>
<dbReference type="OrthoDB" id="3524732at2759"/>
<accession>A0A2P5IBX0</accession>